<dbReference type="SUPFAM" id="SSF111038">
    <property type="entry name" value="YjbQ-like"/>
    <property type="match status" value="1"/>
</dbReference>
<evidence type="ECO:0000256" key="1">
    <source>
        <dbReference type="ARBA" id="ARBA00005534"/>
    </source>
</evidence>
<dbReference type="PANTHER" id="PTHR30615:SF8">
    <property type="entry name" value="UPF0047 PROTEIN C4A8.02C"/>
    <property type="match status" value="1"/>
</dbReference>
<comment type="similarity">
    <text evidence="1">Belongs to the UPF0047 family.</text>
</comment>
<dbReference type="InterPro" id="IPR001602">
    <property type="entry name" value="UPF0047_YjbQ-like"/>
</dbReference>
<comment type="caution">
    <text evidence="2">The sequence shown here is derived from an EMBL/GenBank/DDBJ whole genome shotgun (WGS) entry which is preliminary data.</text>
</comment>
<dbReference type="PANTHER" id="PTHR30615">
    <property type="entry name" value="UNCHARACTERIZED PROTEIN YJBQ-RELATED"/>
    <property type="match status" value="1"/>
</dbReference>
<sequence>MMKQQTGFLQIQTHGQSLTMLNMEISNWILKTGMVTGLLTLWCKHTSASFIVQENVDPDVRQDILTYLDDLVPENRYYQHSSEGADDMPAHIKTVLTQTSLSIPVVNRQMVMGMWQGIYLFEHRKHPHLREIAMHLLGE</sequence>
<evidence type="ECO:0000313" key="2">
    <source>
        <dbReference type="EMBL" id="EHD12948.1"/>
    </source>
</evidence>
<dbReference type="EMBL" id="AGFR01000014">
    <property type="protein sequence ID" value="EHD12948.1"/>
    <property type="molecule type" value="Genomic_DNA"/>
</dbReference>
<organism evidence="2 3">
    <name type="scientific">Commensalibacter intestini A911</name>
    <dbReference type="NCBI Taxonomy" id="1088868"/>
    <lineage>
        <taxon>Bacteria</taxon>
        <taxon>Pseudomonadati</taxon>
        <taxon>Pseudomonadota</taxon>
        <taxon>Alphaproteobacteria</taxon>
        <taxon>Acetobacterales</taxon>
        <taxon>Acetobacteraceae</taxon>
    </lineage>
</organism>
<dbReference type="STRING" id="1088868.CIN_21140"/>
<dbReference type="AlphaFoldDB" id="G6F3B8"/>
<reference evidence="2 3" key="1">
    <citation type="submission" date="2011-10" db="EMBL/GenBank/DDBJ databases">
        <title>Genome Sequence of Commensalibacter intestini A911, isolated from Drosophila gut.</title>
        <authorList>
            <person name="Lee W.-J."/>
            <person name="Kim E.-K."/>
        </authorList>
    </citation>
    <scope>NUCLEOTIDE SEQUENCE [LARGE SCALE GENOMIC DNA]</scope>
    <source>
        <strain evidence="2 3">A911</strain>
    </source>
</reference>
<dbReference type="PIRSF" id="PIRSF004681">
    <property type="entry name" value="UCP004681"/>
    <property type="match status" value="1"/>
</dbReference>
<dbReference type="Pfam" id="PF01894">
    <property type="entry name" value="YjbQ"/>
    <property type="match status" value="1"/>
</dbReference>
<gene>
    <name evidence="2" type="ORF">CIN_21140</name>
</gene>
<dbReference type="eggNOG" id="COG0432">
    <property type="taxonomic scope" value="Bacteria"/>
</dbReference>
<proteinExistence type="inferred from homology"/>
<accession>G6F3B8</accession>
<name>G6F3B8_9PROT</name>
<dbReference type="Proteomes" id="UP000005939">
    <property type="component" value="Unassembled WGS sequence"/>
</dbReference>
<dbReference type="Gene3D" id="2.60.120.460">
    <property type="entry name" value="YjbQ-like"/>
    <property type="match status" value="1"/>
</dbReference>
<dbReference type="NCBIfam" id="TIGR00149">
    <property type="entry name" value="TIGR00149_YjbQ"/>
    <property type="match status" value="1"/>
</dbReference>
<evidence type="ECO:0000313" key="3">
    <source>
        <dbReference type="Proteomes" id="UP000005939"/>
    </source>
</evidence>
<protein>
    <recommendedName>
        <fullName evidence="4">Secondary thiamine-phosphate synthase enzyme</fullName>
    </recommendedName>
</protein>
<dbReference type="InterPro" id="IPR035917">
    <property type="entry name" value="YjbQ-like_sf"/>
</dbReference>
<evidence type="ECO:0008006" key="4">
    <source>
        <dbReference type="Google" id="ProtNLM"/>
    </source>
</evidence>